<dbReference type="EMBL" id="KV010401">
    <property type="protein sequence ID" value="KZV27676.1"/>
    <property type="molecule type" value="Genomic_DNA"/>
</dbReference>
<proteinExistence type="predicted"/>
<evidence type="ECO:0000256" key="1">
    <source>
        <dbReference type="SAM" id="MobiDB-lite"/>
    </source>
</evidence>
<organism evidence="2 3">
    <name type="scientific">Dorcoceras hygrometricum</name>
    <dbReference type="NCBI Taxonomy" id="472368"/>
    <lineage>
        <taxon>Eukaryota</taxon>
        <taxon>Viridiplantae</taxon>
        <taxon>Streptophyta</taxon>
        <taxon>Embryophyta</taxon>
        <taxon>Tracheophyta</taxon>
        <taxon>Spermatophyta</taxon>
        <taxon>Magnoliopsida</taxon>
        <taxon>eudicotyledons</taxon>
        <taxon>Gunneridae</taxon>
        <taxon>Pentapetalae</taxon>
        <taxon>asterids</taxon>
        <taxon>lamiids</taxon>
        <taxon>Lamiales</taxon>
        <taxon>Gesneriaceae</taxon>
        <taxon>Didymocarpoideae</taxon>
        <taxon>Trichosporeae</taxon>
        <taxon>Loxocarpinae</taxon>
        <taxon>Dorcoceras</taxon>
    </lineage>
</organism>
<gene>
    <name evidence="2" type="ORF">F511_42341</name>
</gene>
<sequence>MCCPGQARTKPRRKFQPLQQSSGDRRRTPAAAANMQHPATARSIGRDVAQPVHNPSHIDRATVREGGSKWSATIRVTVRKSIAPSSRIQAATSGHHRATLARKIWIRALALIPLLGKRWRIRIPSPGGAAERAGKDGLPDSSWRAIENDPDVNQTCNSDTVQTMLISYCANVYESDFDGKRNLESAMMTSAFLLEEVVISNYDVSNISSQLDGSVMMTSAVMSSQSAVEQKISAFDKRSARDGATSFKS</sequence>
<feature type="region of interest" description="Disordered" evidence="1">
    <location>
        <begin position="1"/>
        <end position="57"/>
    </location>
</feature>
<keyword evidence="3" id="KW-1185">Reference proteome</keyword>
<evidence type="ECO:0000313" key="3">
    <source>
        <dbReference type="Proteomes" id="UP000250235"/>
    </source>
</evidence>
<protein>
    <submittedName>
        <fullName evidence="2">Uncharacterized protein</fullName>
    </submittedName>
</protein>
<reference evidence="2 3" key="1">
    <citation type="journal article" date="2015" name="Proc. Natl. Acad. Sci. U.S.A.">
        <title>The resurrection genome of Boea hygrometrica: A blueprint for survival of dehydration.</title>
        <authorList>
            <person name="Xiao L."/>
            <person name="Yang G."/>
            <person name="Zhang L."/>
            <person name="Yang X."/>
            <person name="Zhao S."/>
            <person name="Ji Z."/>
            <person name="Zhou Q."/>
            <person name="Hu M."/>
            <person name="Wang Y."/>
            <person name="Chen M."/>
            <person name="Xu Y."/>
            <person name="Jin H."/>
            <person name="Xiao X."/>
            <person name="Hu G."/>
            <person name="Bao F."/>
            <person name="Hu Y."/>
            <person name="Wan P."/>
            <person name="Li L."/>
            <person name="Deng X."/>
            <person name="Kuang T."/>
            <person name="Xiang C."/>
            <person name="Zhu J.K."/>
            <person name="Oliver M.J."/>
            <person name="He Y."/>
        </authorList>
    </citation>
    <scope>NUCLEOTIDE SEQUENCE [LARGE SCALE GENOMIC DNA]</scope>
    <source>
        <strain evidence="3">cv. XS01</strain>
    </source>
</reference>
<evidence type="ECO:0000313" key="2">
    <source>
        <dbReference type="EMBL" id="KZV27676.1"/>
    </source>
</evidence>
<dbReference type="Proteomes" id="UP000250235">
    <property type="component" value="Unassembled WGS sequence"/>
</dbReference>
<name>A0A2Z7B1T0_9LAMI</name>
<accession>A0A2Z7B1T0</accession>
<dbReference type="AlphaFoldDB" id="A0A2Z7B1T0"/>